<keyword evidence="6" id="KW-1185">Reference proteome</keyword>
<dbReference type="RefSeq" id="WP_006971477.1">
    <property type="nucleotide sequence ID" value="NZ_ABCS01000020.1"/>
</dbReference>
<keyword evidence="3" id="KW-0325">Glycoprotein</keyword>
<evidence type="ECO:0000256" key="1">
    <source>
        <dbReference type="ARBA" id="ARBA00004196"/>
    </source>
</evidence>
<evidence type="ECO:0000256" key="3">
    <source>
        <dbReference type="ARBA" id="ARBA00023180"/>
    </source>
</evidence>
<evidence type="ECO:0000256" key="2">
    <source>
        <dbReference type="ARBA" id="ARBA00022729"/>
    </source>
</evidence>
<dbReference type="AlphaFoldDB" id="A6G428"/>
<organism evidence="5 6">
    <name type="scientific">Plesiocystis pacifica SIR-1</name>
    <dbReference type="NCBI Taxonomy" id="391625"/>
    <lineage>
        <taxon>Bacteria</taxon>
        <taxon>Pseudomonadati</taxon>
        <taxon>Myxococcota</taxon>
        <taxon>Polyangia</taxon>
        <taxon>Nannocystales</taxon>
        <taxon>Nannocystaceae</taxon>
        <taxon>Plesiocystis</taxon>
    </lineage>
</organism>
<comment type="subcellular location">
    <subcellularLocation>
        <location evidence="1">Cell envelope</location>
    </subcellularLocation>
</comment>
<name>A6G428_9BACT</name>
<evidence type="ECO:0000313" key="6">
    <source>
        <dbReference type="Proteomes" id="UP000005801"/>
    </source>
</evidence>
<evidence type="ECO:0008006" key="7">
    <source>
        <dbReference type="Google" id="ProtNLM"/>
    </source>
</evidence>
<dbReference type="PANTHER" id="PTHR31018">
    <property type="entry name" value="SPORULATION-SPECIFIC PROTEIN-RELATED"/>
    <property type="match status" value="1"/>
</dbReference>
<evidence type="ECO:0000256" key="4">
    <source>
        <dbReference type="SAM" id="MobiDB-lite"/>
    </source>
</evidence>
<accession>A6G428</accession>
<dbReference type="GO" id="GO:0030313">
    <property type="term" value="C:cell envelope"/>
    <property type="evidence" value="ECO:0007669"/>
    <property type="project" value="UniProtKB-SubCell"/>
</dbReference>
<keyword evidence="2" id="KW-0732">Signal</keyword>
<dbReference type="EMBL" id="ABCS01000020">
    <property type="protein sequence ID" value="EDM79351.1"/>
    <property type="molecule type" value="Genomic_DNA"/>
</dbReference>
<dbReference type="Proteomes" id="UP000005801">
    <property type="component" value="Unassembled WGS sequence"/>
</dbReference>
<reference evidence="5 6" key="1">
    <citation type="submission" date="2007-06" db="EMBL/GenBank/DDBJ databases">
        <authorList>
            <person name="Shimkets L."/>
            <person name="Ferriera S."/>
            <person name="Johnson J."/>
            <person name="Kravitz S."/>
            <person name="Beeson K."/>
            <person name="Sutton G."/>
            <person name="Rogers Y.-H."/>
            <person name="Friedman R."/>
            <person name="Frazier M."/>
            <person name="Venter J.C."/>
        </authorList>
    </citation>
    <scope>NUCLEOTIDE SEQUENCE [LARGE SCALE GENOMIC DNA]</scope>
    <source>
        <strain evidence="5 6">SIR-1</strain>
    </source>
</reference>
<dbReference type="InterPro" id="IPR051648">
    <property type="entry name" value="CWI-Assembly_Regulator"/>
</dbReference>
<dbReference type="PANTHER" id="PTHR31018:SF3">
    <property type="entry name" value="RECEPTOR PROTEIN-TYROSINE KINASE"/>
    <property type="match status" value="1"/>
</dbReference>
<proteinExistence type="predicted"/>
<sequence length="371" mass="39380">MLFVFAGCEAGPIDGPEDGIGFGEAGDLDEGQLEGDGDNDHGDDDGEESGGSTSCQAIVETLEITDATERASVDCVEEVTGDLKIGPTTSLKDLQWLTKLRHVGGTLYVVGNLGLESLSGLEQLEDVDWIHLRRNEELAELGGLAGLGYVDRITITDNDSLVDLDGFPEGLSPSLLEVSNNDGLLTLSGLPVFLSPGDGPFEIEVEDNPALADLHGLSDCCSQQQVALTVTQNPTLDDLEGLEGFDRIQTLRLHDNVGLHDFGGLSNVTDIDTLIVDFDRCLADNTPTMVNFAGADSLARVGFLQVEWVSSLTSFVGLAELSDTDKLFVRNNDLLPWSAVLDLADDTGPMTTDLCGGVGGPECVNEPCPRL</sequence>
<dbReference type="Gene3D" id="3.80.10.10">
    <property type="entry name" value="Ribonuclease Inhibitor"/>
    <property type="match status" value="1"/>
</dbReference>
<evidence type="ECO:0000313" key="5">
    <source>
        <dbReference type="EMBL" id="EDM79351.1"/>
    </source>
</evidence>
<dbReference type="eggNOG" id="COG4886">
    <property type="taxonomic scope" value="Bacteria"/>
</dbReference>
<dbReference type="SUPFAM" id="SSF52058">
    <property type="entry name" value="L domain-like"/>
    <property type="match status" value="2"/>
</dbReference>
<feature type="compositionally biased region" description="Acidic residues" evidence="4">
    <location>
        <begin position="26"/>
        <end position="48"/>
    </location>
</feature>
<comment type="caution">
    <text evidence="5">The sequence shown here is derived from an EMBL/GenBank/DDBJ whole genome shotgun (WGS) entry which is preliminary data.</text>
</comment>
<protein>
    <recommendedName>
        <fullName evidence="7">Receptor L-domain domain-containing protein</fullName>
    </recommendedName>
</protein>
<dbReference type="OrthoDB" id="5499788at2"/>
<dbReference type="InterPro" id="IPR032675">
    <property type="entry name" value="LRR_dom_sf"/>
</dbReference>
<gene>
    <name evidence="5" type="ORF">PPSIR1_02321</name>
</gene>
<dbReference type="STRING" id="391625.PPSIR1_02321"/>
<feature type="region of interest" description="Disordered" evidence="4">
    <location>
        <begin position="15"/>
        <end position="53"/>
    </location>
</feature>